<accession>A0AAW0NYU4</accession>
<dbReference type="EMBL" id="JBBPFD010000012">
    <property type="protein sequence ID" value="KAK7904932.1"/>
    <property type="molecule type" value="Genomic_DNA"/>
</dbReference>
<comment type="caution">
    <text evidence="1">The sequence shown here is derived from an EMBL/GenBank/DDBJ whole genome shotgun (WGS) entry which is preliminary data.</text>
</comment>
<evidence type="ECO:0000313" key="1">
    <source>
        <dbReference type="EMBL" id="KAK7904932.1"/>
    </source>
</evidence>
<dbReference type="AlphaFoldDB" id="A0AAW0NYU4"/>
<gene>
    <name evidence="1" type="ORF">WMY93_017539</name>
</gene>
<reference evidence="2" key="1">
    <citation type="submission" date="2024-04" db="EMBL/GenBank/DDBJ databases">
        <title>Salinicola lusitanus LLJ914,a marine bacterium isolated from the Okinawa Trough.</title>
        <authorList>
            <person name="Li J."/>
        </authorList>
    </citation>
    <scope>NUCLEOTIDE SEQUENCE [LARGE SCALE GENOMIC DNA]</scope>
</reference>
<keyword evidence="2" id="KW-1185">Reference proteome</keyword>
<proteinExistence type="predicted"/>
<protein>
    <submittedName>
        <fullName evidence="1">Uncharacterized protein</fullName>
    </submittedName>
</protein>
<name>A0AAW0NYU4_9GOBI</name>
<evidence type="ECO:0000313" key="2">
    <source>
        <dbReference type="Proteomes" id="UP001460270"/>
    </source>
</evidence>
<sequence>MRCPWADLEKCGAPDSGAVVECSLAVVLLGRSSEQMRALMSEAGSGPVESGACSYLIEPSPGADGALLRALRSPIITAPLPQMEMSVSLTGPGSSCLRPRPLYLSRPLPKLTMCSVTAD</sequence>
<dbReference type="Proteomes" id="UP001460270">
    <property type="component" value="Unassembled WGS sequence"/>
</dbReference>
<organism evidence="1 2">
    <name type="scientific">Mugilogobius chulae</name>
    <name type="common">yellowstripe goby</name>
    <dbReference type="NCBI Taxonomy" id="88201"/>
    <lineage>
        <taxon>Eukaryota</taxon>
        <taxon>Metazoa</taxon>
        <taxon>Chordata</taxon>
        <taxon>Craniata</taxon>
        <taxon>Vertebrata</taxon>
        <taxon>Euteleostomi</taxon>
        <taxon>Actinopterygii</taxon>
        <taxon>Neopterygii</taxon>
        <taxon>Teleostei</taxon>
        <taxon>Neoteleostei</taxon>
        <taxon>Acanthomorphata</taxon>
        <taxon>Gobiaria</taxon>
        <taxon>Gobiiformes</taxon>
        <taxon>Gobioidei</taxon>
        <taxon>Gobiidae</taxon>
        <taxon>Gobionellinae</taxon>
        <taxon>Mugilogobius</taxon>
    </lineage>
</organism>